<dbReference type="RefSeq" id="WP_144886385.1">
    <property type="nucleotide sequence ID" value="NZ_VLLE01000004.1"/>
</dbReference>
<reference evidence="2 3" key="1">
    <citation type="journal article" date="2015" name="Stand. Genomic Sci.">
        <title>Genomic Encyclopedia of Bacterial and Archaeal Type Strains, Phase III: the genomes of soil and plant-associated and newly described type strains.</title>
        <authorList>
            <person name="Whitman W.B."/>
            <person name="Woyke T."/>
            <person name="Klenk H.P."/>
            <person name="Zhou Y."/>
            <person name="Lilburn T.G."/>
            <person name="Beck B.J."/>
            <person name="De Vos P."/>
            <person name="Vandamme P."/>
            <person name="Eisen J.A."/>
            <person name="Garrity G."/>
            <person name="Hugenholtz P."/>
            <person name="Kyrpides N.C."/>
        </authorList>
    </citation>
    <scope>NUCLEOTIDE SEQUENCE [LARGE SCALE GENOMIC DNA]</scope>
    <source>
        <strain evidence="2 3">CGMCC 1.7271</strain>
    </source>
</reference>
<feature type="transmembrane region" description="Helical" evidence="1">
    <location>
        <begin position="123"/>
        <end position="146"/>
    </location>
</feature>
<protein>
    <submittedName>
        <fullName evidence="2">Uncharacterized protein</fullName>
    </submittedName>
</protein>
<comment type="caution">
    <text evidence="2">The sequence shown here is derived from an EMBL/GenBank/DDBJ whole genome shotgun (WGS) entry which is preliminary data.</text>
</comment>
<accession>A0A562SIR5</accession>
<dbReference type="AlphaFoldDB" id="A0A562SIR5"/>
<keyword evidence="3" id="KW-1185">Reference proteome</keyword>
<gene>
    <name evidence="2" type="ORF">IQ13_2195</name>
</gene>
<name>A0A562SIR5_9BACT</name>
<sequence>MPNQSFQETQSNPLYSWGYLVLAALILALLNNLIFYFWDAFASDVFNWFNSLKLIWKLLLLLLGGLAFFSFILNLIKSIILLVISIVFRKVPVNPVTYIGSSILAFINSAFLTYIIWTTPERYNLWIIIELLVMTGFVFGISNCVVPQRLFKKDEDTN</sequence>
<feature type="transmembrane region" description="Helical" evidence="1">
    <location>
        <begin position="58"/>
        <end position="84"/>
    </location>
</feature>
<proteinExistence type="predicted"/>
<evidence type="ECO:0000256" key="1">
    <source>
        <dbReference type="SAM" id="Phobius"/>
    </source>
</evidence>
<evidence type="ECO:0000313" key="3">
    <source>
        <dbReference type="Proteomes" id="UP000316167"/>
    </source>
</evidence>
<organism evidence="2 3">
    <name type="scientific">Lacibacter cauensis</name>
    <dbReference type="NCBI Taxonomy" id="510947"/>
    <lineage>
        <taxon>Bacteria</taxon>
        <taxon>Pseudomonadati</taxon>
        <taxon>Bacteroidota</taxon>
        <taxon>Chitinophagia</taxon>
        <taxon>Chitinophagales</taxon>
        <taxon>Chitinophagaceae</taxon>
        <taxon>Lacibacter</taxon>
    </lineage>
</organism>
<feature type="transmembrane region" description="Helical" evidence="1">
    <location>
        <begin position="14"/>
        <end position="38"/>
    </location>
</feature>
<dbReference type="EMBL" id="VLLE01000004">
    <property type="protein sequence ID" value="TWI81179.1"/>
    <property type="molecule type" value="Genomic_DNA"/>
</dbReference>
<dbReference type="Proteomes" id="UP000316167">
    <property type="component" value="Unassembled WGS sequence"/>
</dbReference>
<feature type="transmembrane region" description="Helical" evidence="1">
    <location>
        <begin position="96"/>
        <end position="117"/>
    </location>
</feature>
<keyword evidence="1" id="KW-0472">Membrane</keyword>
<keyword evidence="1" id="KW-0812">Transmembrane</keyword>
<keyword evidence="1" id="KW-1133">Transmembrane helix</keyword>
<evidence type="ECO:0000313" key="2">
    <source>
        <dbReference type="EMBL" id="TWI81179.1"/>
    </source>
</evidence>